<gene>
    <name evidence="2" type="ORF">TSAR_014488</name>
</gene>
<dbReference type="GO" id="GO:0046872">
    <property type="term" value="F:metal ion binding"/>
    <property type="evidence" value="ECO:0007669"/>
    <property type="project" value="InterPro"/>
</dbReference>
<feature type="domain" description="DNA/RNA non-specific endonuclease/pyrophosphatase/phosphodiesterase" evidence="1">
    <location>
        <begin position="230"/>
        <end position="352"/>
    </location>
</feature>
<dbReference type="Pfam" id="PF01223">
    <property type="entry name" value="Endonuclease_NS"/>
    <property type="match status" value="1"/>
</dbReference>
<dbReference type="AlphaFoldDB" id="A0A232EDJ9"/>
<feature type="non-terminal residue" evidence="2">
    <location>
        <position position="1"/>
    </location>
</feature>
<dbReference type="InterPro" id="IPR044929">
    <property type="entry name" value="DNA/RNA_non-sp_Endonuclease_sf"/>
</dbReference>
<name>A0A232EDJ9_9HYME</name>
<dbReference type="EMBL" id="NNAY01006305">
    <property type="protein sequence ID" value="OXU16414.1"/>
    <property type="molecule type" value="Genomic_DNA"/>
</dbReference>
<proteinExistence type="predicted"/>
<dbReference type="OrthoDB" id="8194122at2759"/>
<organism evidence="2 3">
    <name type="scientific">Trichomalopsis sarcophagae</name>
    <dbReference type="NCBI Taxonomy" id="543379"/>
    <lineage>
        <taxon>Eukaryota</taxon>
        <taxon>Metazoa</taxon>
        <taxon>Ecdysozoa</taxon>
        <taxon>Arthropoda</taxon>
        <taxon>Hexapoda</taxon>
        <taxon>Insecta</taxon>
        <taxon>Pterygota</taxon>
        <taxon>Neoptera</taxon>
        <taxon>Endopterygota</taxon>
        <taxon>Hymenoptera</taxon>
        <taxon>Apocrita</taxon>
        <taxon>Proctotrupomorpha</taxon>
        <taxon>Chalcidoidea</taxon>
        <taxon>Pteromalidae</taxon>
        <taxon>Pteromalinae</taxon>
        <taxon>Trichomalopsis</taxon>
    </lineage>
</organism>
<sequence>NGESKCELHALSSACYDILNIESATGPLIFTYAKQKPEIRYPIIIKNDFCLFFSSNDKEQPNIRLYLSCPGHNLSMNFELSTYVLSIHTTFLTAIDGDFNVHSFGKFSASYLKSIRCTEEPVHIMNKVSEVNLDKMYYSVGFMINAIHFLTVYRLFRSIKLKSHVYVRVVSVIQEKPKFDKLMKEYKIGQIYENKKINYTIMYQTEFQVELFKNILGNENKFVEIYFSDGNYVDKGHLINKDDLFYNAQQISTYYYENTIPICDSINKGNWDLVSKIVRNLADETVTDMEVSTLSLNDLSIDDIRFDNRRMYNQFKIYHIIRIPRLLIKIVYSSLNATQEVVFHTANDPYMTEIDMYNLMYNRVQPENGLCRNLGLCRDEYPQFLDAKKGLTYC</sequence>
<evidence type="ECO:0000259" key="1">
    <source>
        <dbReference type="Pfam" id="PF01223"/>
    </source>
</evidence>
<comment type="caution">
    <text evidence="2">The sequence shown here is derived from an EMBL/GenBank/DDBJ whole genome shotgun (WGS) entry which is preliminary data.</text>
</comment>
<dbReference type="GO" id="GO:0003676">
    <property type="term" value="F:nucleic acid binding"/>
    <property type="evidence" value="ECO:0007669"/>
    <property type="project" value="InterPro"/>
</dbReference>
<accession>A0A232EDJ9</accession>
<evidence type="ECO:0000313" key="3">
    <source>
        <dbReference type="Proteomes" id="UP000215335"/>
    </source>
</evidence>
<keyword evidence="3" id="KW-1185">Reference proteome</keyword>
<dbReference type="InterPro" id="IPR001604">
    <property type="entry name" value="Endo_G_ENPP1-like_dom"/>
</dbReference>
<evidence type="ECO:0000313" key="2">
    <source>
        <dbReference type="EMBL" id="OXU16414.1"/>
    </source>
</evidence>
<protein>
    <recommendedName>
        <fullName evidence="1">DNA/RNA non-specific endonuclease/pyrophosphatase/phosphodiesterase domain-containing protein</fullName>
    </recommendedName>
</protein>
<dbReference type="SUPFAM" id="SSF54060">
    <property type="entry name" value="His-Me finger endonucleases"/>
    <property type="match status" value="1"/>
</dbReference>
<dbReference type="Gene3D" id="3.40.570.10">
    <property type="entry name" value="Extracellular Endonuclease, subunit A"/>
    <property type="match status" value="1"/>
</dbReference>
<dbReference type="GO" id="GO:0016787">
    <property type="term" value="F:hydrolase activity"/>
    <property type="evidence" value="ECO:0007669"/>
    <property type="project" value="InterPro"/>
</dbReference>
<dbReference type="Proteomes" id="UP000215335">
    <property type="component" value="Unassembled WGS sequence"/>
</dbReference>
<reference evidence="2 3" key="1">
    <citation type="journal article" date="2017" name="Curr. Biol.">
        <title>The Evolution of Venom by Co-option of Single-Copy Genes.</title>
        <authorList>
            <person name="Martinson E.O."/>
            <person name="Mrinalini"/>
            <person name="Kelkar Y.D."/>
            <person name="Chang C.H."/>
            <person name="Werren J.H."/>
        </authorList>
    </citation>
    <scope>NUCLEOTIDE SEQUENCE [LARGE SCALE GENOMIC DNA]</scope>
    <source>
        <strain evidence="2 3">Alberta</strain>
        <tissue evidence="2">Whole body</tissue>
    </source>
</reference>
<dbReference type="InterPro" id="IPR044925">
    <property type="entry name" value="His-Me_finger_sf"/>
</dbReference>